<feature type="compositionally biased region" description="Low complexity" evidence="5">
    <location>
        <begin position="338"/>
        <end position="365"/>
    </location>
</feature>
<sequence>MRWATFSFSAALLGLSFLGTTAASPLQEARRVNQYEVPNRLRSPGPSTLYEWVFRGDSRHPDDIRRAGGFQPMGENWDDHHESFLVYRHYDAGATGGGRDDTTIPWRTAYVSMTVAERTAETYGGGQGWIYQIRATPHILDDNQAEGEVWATGGAQMRQVWRYRRNIPGSPWIENPDFDRNAFDNPANRDLYHLTPIADLYTDRNQDIDWDELRLDEDQADDSNLINLMTDWMYGQERLMALFNNRWPFDFPAVQIPIPHQDDLLHYLNMDLATLNQFGSPDMLAVVRQALGLAPAAGCSSGLPGSWGKRQASAEPAKGPGSKKCLDLYRIIRRALRGAHPGKSPAKPGKKPTTPAKKPATPAKKPTTKPKPGKDATKSPCKTIRDLEFGITLSKDWTSGTNDKLGAILEGPAGKAEFEIASEPPAGFSTRIKINLKEKFGKDTIPIDGIKNISLTSQGQFVLTGNSNDRFKVQDITLHAKCAEPGYDLTDNKYLALNTFYQYPDASLVPFVGREKKVVVTLPVDVNDWAPVCYSIKDLSYIFQLGSGWFGGAEGTLWFALGGHKRFKLGTDLSRGDWKDGHIPLKEYFGQDQVDLRRLNKFELFDTGARDNFDFKGIHFEAKCADSNKKIVLKKFDTVDKTVGQDTSKEVVYKGDIANSDWMFGGTY</sequence>
<accession>A0A168AC57</accession>
<keyword evidence="2 6" id="KW-0732">Signal</keyword>
<gene>
    <name evidence="7" type="ORF">AAL_05458</name>
</gene>
<dbReference type="Pfam" id="PF01375">
    <property type="entry name" value="Enterotoxin_a"/>
    <property type="match status" value="1"/>
</dbReference>
<dbReference type="SUPFAM" id="SSF56399">
    <property type="entry name" value="ADP-ribosylation"/>
    <property type="match status" value="1"/>
</dbReference>
<evidence type="ECO:0000256" key="4">
    <source>
        <dbReference type="ARBA" id="ARBA00023157"/>
    </source>
</evidence>
<feature type="chain" id="PRO_5007895335" evidence="6">
    <location>
        <begin position="24"/>
        <end position="668"/>
    </location>
</feature>
<dbReference type="PRINTS" id="PR00771">
    <property type="entry name" value="ENTEROTOXINA"/>
</dbReference>
<dbReference type="Gene3D" id="3.90.210.10">
    <property type="entry name" value="Heat-Labile Enterotoxin, subunit A"/>
    <property type="match status" value="1"/>
</dbReference>
<dbReference type="EMBL" id="AZGY01000012">
    <property type="protein sequence ID" value="KZZ93742.1"/>
    <property type="molecule type" value="Genomic_DNA"/>
</dbReference>
<evidence type="ECO:0000256" key="2">
    <source>
        <dbReference type="ARBA" id="ARBA00022729"/>
    </source>
</evidence>
<keyword evidence="4" id="KW-1015">Disulfide bond</keyword>
<evidence type="ECO:0000256" key="1">
    <source>
        <dbReference type="ARBA" id="ARBA00022656"/>
    </source>
</evidence>
<dbReference type="OrthoDB" id="4924915at2759"/>
<evidence type="ECO:0000256" key="3">
    <source>
        <dbReference type="ARBA" id="ARBA00023026"/>
    </source>
</evidence>
<protein>
    <submittedName>
        <fullName evidence="7">Subtilisin-like serine protease</fullName>
    </submittedName>
</protein>
<keyword evidence="3" id="KW-0843">Virulence</keyword>
<evidence type="ECO:0000313" key="8">
    <source>
        <dbReference type="Proteomes" id="UP000078544"/>
    </source>
</evidence>
<name>A0A168AC57_9HYPO</name>
<keyword evidence="7" id="KW-0378">Hydrolase</keyword>
<dbReference type="GO" id="GO:0008233">
    <property type="term" value="F:peptidase activity"/>
    <property type="evidence" value="ECO:0007669"/>
    <property type="project" value="UniProtKB-KW"/>
</dbReference>
<proteinExistence type="predicted"/>
<comment type="caution">
    <text evidence="7">The sequence shown here is derived from an EMBL/GenBank/DDBJ whole genome shotgun (WGS) entry which is preliminary data.</text>
</comment>
<reference evidence="7 8" key="1">
    <citation type="journal article" date="2016" name="Genome Biol. Evol.">
        <title>Divergent and convergent evolution of fungal pathogenicity.</title>
        <authorList>
            <person name="Shang Y."/>
            <person name="Xiao G."/>
            <person name="Zheng P."/>
            <person name="Cen K."/>
            <person name="Zhan S."/>
            <person name="Wang C."/>
        </authorList>
    </citation>
    <scope>NUCLEOTIDE SEQUENCE [LARGE SCALE GENOMIC DNA]</scope>
    <source>
        <strain evidence="7 8">RCEF 2490</strain>
    </source>
</reference>
<dbReference type="GO" id="GO:0090729">
    <property type="term" value="F:toxin activity"/>
    <property type="evidence" value="ECO:0007669"/>
    <property type="project" value="UniProtKB-KW"/>
</dbReference>
<evidence type="ECO:0000313" key="7">
    <source>
        <dbReference type="EMBL" id="KZZ93742.1"/>
    </source>
</evidence>
<evidence type="ECO:0000256" key="5">
    <source>
        <dbReference type="SAM" id="MobiDB-lite"/>
    </source>
</evidence>
<organism evidence="7 8">
    <name type="scientific">Moelleriella libera RCEF 2490</name>
    <dbReference type="NCBI Taxonomy" id="1081109"/>
    <lineage>
        <taxon>Eukaryota</taxon>
        <taxon>Fungi</taxon>
        <taxon>Dikarya</taxon>
        <taxon>Ascomycota</taxon>
        <taxon>Pezizomycotina</taxon>
        <taxon>Sordariomycetes</taxon>
        <taxon>Hypocreomycetidae</taxon>
        <taxon>Hypocreales</taxon>
        <taxon>Clavicipitaceae</taxon>
        <taxon>Moelleriella</taxon>
    </lineage>
</organism>
<keyword evidence="1" id="KW-0800">Toxin</keyword>
<feature type="compositionally biased region" description="Basic and acidic residues" evidence="5">
    <location>
        <begin position="372"/>
        <end position="381"/>
    </location>
</feature>
<feature type="region of interest" description="Disordered" evidence="5">
    <location>
        <begin position="337"/>
        <end position="381"/>
    </location>
</feature>
<feature type="signal peptide" evidence="6">
    <location>
        <begin position="1"/>
        <end position="23"/>
    </location>
</feature>
<dbReference type="InterPro" id="IPR001144">
    <property type="entry name" value="Enterotoxin_A"/>
</dbReference>
<dbReference type="GO" id="GO:0006508">
    <property type="term" value="P:proteolysis"/>
    <property type="evidence" value="ECO:0007669"/>
    <property type="project" value="UniProtKB-KW"/>
</dbReference>
<feature type="region of interest" description="Disordered" evidence="5">
    <location>
        <begin position="302"/>
        <end position="321"/>
    </location>
</feature>
<dbReference type="AlphaFoldDB" id="A0A168AC57"/>
<keyword evidence="7" id="KW-0645">Protease</keyword>
<dbReference type="Proteomes" id="UP000078544">
    <property type="component" value="Unassembled WGS sequence"/>
</dbReference>
<evidence type="ECO:0000256" key="6">
    <source>
        <dbReference type="SAM" id="SignalP"/>
    </source>
</evidence>
<keyword evidence="8" id="KW-1185">Reference proteome</keyword>